<comment type="subcellular location">
    <subcellularLocation>
        <location evidence="1 7">Bacterial flagellum</location>
    </subcellularLocation>
    <subcellularLocation>
        <location evidence="2 7">Secreted</location>
    </subcellularLocation>
</comment>
<proteinExistence type="inferred from homology"/>
<evidence type="ECO:0000313" key="11">
    <source>
        <dbReference type="EMBL" id="TWU43287.1"/>
    </source>
</evidence>
<dbReference type="PANTHER" id="PTHR30033:SF2">
    <property type="entry name" value="FLAGELLAR HOOK PROTEIN"/>
    <property type="match status" value="1"/>
</dbReference>
<gene>
    <name evidence="7 11" type="primary">flgK</name>
    <name evidence="11" type="ORF">Q31b_23250</name>
</gene>
<evidence type="ECO:0000256" key="5">
    <source>
        <dbReference type="ARBA" id="ARBA00022525"/>
    </source>
</evidence>
<dbReference type="GO" id="GO:0009424">
    <property type="term" value="C:bacterial-type flagellum hook"/>
    <property type="evidence" value="ECO:0007669"/>
    <property type="project" value="UniProtKB-UniRule"/>
</dbReference>
<evidence type="ECO:0000313" key="12">
    <source>
        <dbReference type="Proteomes" id="UP000315471"/>
    </source>
</evidence>
<feature type="domain" description="Flagellar hook-associated protein FlgK helical" evidence="10">
    <location>
        <begin position="95"/>
        <end position="312"/>
    </location>
</feature>
<feature type="domain" description="Flagellar basal body rod protein N-terminal" evidence="8">
    <location>
        <begin position="9"/>
        <end position="36"/>
    </location>
</feature>
<dbReference type="PRINTS" id="PR01005">
    <property type="entry name" value="FLGHOOKAP1"/>
</dbReference>
<keyword evidence="12" id="KW-1185">Reference proteome</keyword>
<feature type="domain" description="Flagellar basal-body/hook protein C-terminal" evidence="9">
    <location>
        <begin position="515"/>
        <end position="560"/>
    </location>
</feature>
<evidence type="ECO:0000259" key="10">
    <source>
        <dbReference type="Pfam" id="PF22638"/>
    </source>
</evidence>
<evidence type="ECO:0000256" key="1">
    <source>
        <dbReference type="ARBA" id="ARBA00004365"/>
    </source>
</evidence>
<evidence type="ECO:0000259" key="8">
    <source>
        <dbReference type="Pfam" id="PF00460"/>
    </source>
</evidence>
<keyword evidence="11" id="KW-0966">Cell projection</keyword>
<evidence type="ECO:0000256" key="4">
    <source>
        <dbReference type="ARBA" id="ARBA00016244"/>
    </source>
</evidence>
<dbReference type="GO" id="GO:0044780">
    <property type="term" value="P:bacterial-type flagellum assembly"/>
    <property type="evidence" value="ECO:0007669"/>
    <property type="project" value="InterPro"/>
</dbReference>
<dbReference type="Pfam" id="PF00460">
    <property type="entry name" value="Flg_bb_rod"/>
    <property type="match status" value="1"/>
</dbReference>
<reference evidence="11 12" key="1">
    <citation type="submission" date="2019-02" db="EMBL/GenBank/DDBJ databases">
        <title>Deep-cultivation of Planctomycetes and their phenomic and genomic characterization uncovers novel biology.</title>
        <authorList>
            <person name="Wiegand S."/>
            <person name="Jogler M."/>
            <person name="Boedeker C."/>
            <person name="Pinto D."/>
            <person name="Vollmers J."/>
            <person name="Rivas-Marin E."/>
            <person name="Kohn T."/>
            <person name="Peeters S.H."/>
            <person name="Heuer A."/>
            <person name="Rast P."/>
            <person name="Oberbeckmann S."/>
            <person name="Bunk B."/>
            <person name="Jeske O."/>
            <person name="Meyerdierks A."/>
            <person name="Storesund J.E."/>
            <person name="Kallscheuer N."/>
            <person name="Luecker S."/>
            <person name="Lage O.M."/>
            <person name="Pohl T."/>
            <person name="Merkel B.J."/>
            <person name="Hornburger P."/>
            <person name="Mueller R.-W."/>
            <person name="Bruemmer F."/>
            <person name="Labrenz M."/>
            <person name="Spormann A.M."/>
            <person name="Op Den Camp H."/>
            <person name="Overmann J."/>
            <person name="Amann R."/>
            <person name="Jetten M.S.M."/>
            <person name="Mascher T."/>
            <person name="Medema M.H."/>
            <person name="Devos D.P."/>
            <person name="Kaster A.-K."/>
            <person name="Ovreas L."/>
            <person name="Rohde M."/>
            <person name="Galperin M.Y."/>
            <person name="Jogler C."/>
        </authorList>
    </citation>
    <scope>NUCLEOTIDE SEQUENCE [LARGE SCALE GENOMIC DNA]</scope>
    <source>
        <strain evidence="11 12">Q31b</strain>
    </source>
</reference>
<dbReference type="InterPro" id="IPR001444">
    <property type="entry name" value="Flag_bb_rod_N"/>
</dbReference>
<dbReference type="Proteomes" id="UP000315471">
    <property type="component" value="Unassembled WGS sequence"/>
</dbReference>
<dbReference type="InterPro" id="IPR010930">
    <property type="entry name" value="Flg_bb/hook_C_dom"/>
</dbReference>
<evidence type="ECO:0000256" key="7">
    <source>
        <dbReference type="RuleBase" id="RU362065"/>
    </source>
</evidence>
<keyword evidence="5 7" id="KW-0964">Secreted</keyword>
<dbReference type="AlphaFoldDB" id="A0A5C6E5Q6"/>
<dbReference type="RefSeq" id="WP_146599739.1">
    <property type="nucleotide sequence ID" value="NZ_SJPY01000003.1"/>
</dbReference>
<dbReference type="GO" id="GO:0005198">
    <property type="term" value="F:structural molecule activity"/>
    <property type="evidence" value="ECO:0007669"/>
    <property type="project" value="UniProtKB-UniRule"/>
</dbReference>
<comment type="similarity">
    <text evidence="3 7">Belongs to the flagella basal body rod proteins family.</text>
</comment>
<dbReference type="InterPro" id="IPR002371">
    <property type="entry name" value="FlgK"/>
</dbReference>
<dbReference type="GO" id="GO:0005576">
    <property type="term" value="C:extracellular region"/>
    <property type="evidence" value="ECO:0007669"/>
    <property type="project" value="UniProtKB-SubCell"/>
</dbReference>
<dbReference type="NCBIfam" id="TIGR02492">
    <property type="entry name" value="flgK_ends"/>
    <property type="match status" value="1"/>
</dbReference>
<dbReference type="PROSITE" id="PS00588">
    <property type="entry name" value="FLAGELLA_BB_ROD"/>
    <property type="match status" value="1"/>
</dbReference>
<accession>A0A5C6E5Q6</accession>
<name>A0A5C6E5Q6_9BACT</name>
<sequence>MGLLGTIQQAKSGLDVAQLGLQVVGNNVANTNTPGYIRQQLEQAASVSTREGNLIKGHGVLPTGIVQIVDKALAERMMNAKTAVVGAETLEKAFNQLENLSSDLDNTGLSQQFTQFNNSVHELSAQPGDASLREFVVLQGETLASNIRQTRQNAIDQQGSWDGEMKQMASEINSLTERIAKLNLEIATIEGGGDSDATGLRDQRYLDLESLSEYVQINYQEQESGAINVFVGGDYLVSNSNHRDVYSEYNQELGGQEVRIVETDSPLQVTGGKLSASMQARDGVFGDYVDRLDTMAAALIRSVNEVHSQGQGRQAFQAVTSSSKGEAGVPLNVAGLPFIPDNGTFDMNVVDDQGNVVSTHQIKVRRLGQVTDSTINSIVSDIDAIEGISASVSRDGNIEILSDSPTAGFTFGDDTSGFLAAAGINTFFSGRNAVDIDVNQALKEDSDLLAISQGGIGEDTDVLTNLLDLVDKPLDDLEGRSVRGLYEGTLSILGQRVGLQASEAEGLRNYYSSLQSQHLAITGVNIDEESIKMIAYQRAFQASSRVISTAAEMLDILVNL</sequence>
<evidence type="ECO:0000256" key="3">
    <source>
        <dbReference type="ARBA" id="ARBA00009677"/>
    </source>
</evidence>
<organism evidence="11 12">
    <name type="scientific">Novipirellula aureliae</name>
    <dbReference type="NCBI Taxonomy" id="2527966"/>
    <lineage>
        <taxon>Bacteria</taxon>
        <taxon>Pseudomonadati</taxon>
        <taxon>Planctomycetota</taxon>
        <taxon>Planctomycetia</taxon>
        <taxon>Pirellulales</taxon>
        <taxon>Pirellulaceae</taxon>
        <taxon>Novipirellula</taxon>
    </lineage>
</organism>
<comment type="caution">
    <text evidence="11">The sequence shown here is derived from an EMBL/GenBank/DDBJ whole genome shotgun (WGS) entry which is preliminary data.</text>
</comment>
<dbReference type="Pfam" id="PF06429">
    <property type="entry name" value="Flg_bbr_C"/>
    <property type="match status" value="1"/>
</dbReference>
<dbReference type="InterPro" id="IPR053927">
    <property type="entry name" value="FlgK_helical"/>
</dbReference>
<evidence type="ECO:0000256" key="2">
    <source>
        <dbReference type="ARBA" id="ARBA00004613"/>
    </source>
</evidence>
<dbReference type="InterPro" id="IPR019776">
    <property type="entry name" value="Flagellar_basal_body_rod_CS"/>
</dbReference>
<evidence type="ECO:0000256" key="6">
    <source>
        <dbReference type="ARBA" id="ARBA00023143"/>
    </source>
</evidence>
<dbReference type="OrthoDB" id="9802553at2"/>
<dbReference type="EMBL" id="SJPY01000003">
    <property type="protein sequence ID" value="TWU43287.1"/>
    <property type="molecule type" value="Genomic_DNA"/>
</dbReference>
<keyword evidence="11" id="KW-0969">Cilium</keyword>
<keyword evidence="11" id="KW-0282">Flagellum</keyword>
<evidence type="ECO:0000259" key="9">
    <source>
        <dbReference type="Pfam" id="PF06429"/>
    </source>
</evidence>
<dbReference type="Pfam" id="PF22638">
    <property type="entry name" value="FlgK_D1"/>
    <property type="match status" value="1"/>
</dbReference>
<dbReference type="PANTHER" id="PTHR30033">
    <property type="entry name" value="FLAGELLAR HOOK-ASSOCIATED PROTEIN 1"/>
    <property type="match status" value="1"/>
</dbReference>
<dbReference type="SUPFAM" id="SSF64518">
    <property type="entry name" value="Phase 1 flagellin"/>
    <property type="match status" value="1"/>
</dbReference>
<protein>
    <recommendedName>
        <fullName evidence="4 7">Flagellar hook-associated protein 1</fullName>
        <shortName evidence="7">HAP1</shortName>
    </recommendedName>
</protein>
<keyword evidence="6 7" id="KW-0975">Bacterial flagellum</keyword>